<feature type="transmembrane region" description="Helical" evidence="5">
    <location>
        <begin position="59"/>
        <end position="81"/>
    </location>
</feature>
<evidence type="ECO:0000256" key="2">
    <source>
        <dbReference type="ARBA" id="ARBA00022692"/>
    </source>
</evidence>
<keyword evidence="4 5" id="KW-0472">Membrane</keyword>
<dbReference type="AlphaFoldDB" id="A0A108U6Z5"/>
<comment type="subcellular location">
    <subcellularLocation>
        <location evidence="1">Membrane</location>
        <topology evidence="1">Multi-pass membrane protein</topology>
    </subcellularLocation>
</comment>
<gene>
    <name evidence="6" type="ORF">AZ78_1251</name>
</gene>
<keyword evidence="7" id="KW-1185">Reference proteome</keyword>
<evidence type="ECO:0008006" key="8">
    <source>
        <dbReference type="Google" id="ProtNLM"/>
    </source>
</evidence>
<evidence type="ECO:0000313" key="6">
    <source>
        <dbReference type="EMBL" id="KWS03702.1"/>
    </source>
</evidence>
<name>A0A108U6Z5_9GAMM</name>
<dbReference type="OrthoDB" id="9808930at2"/>
<evidence type="ECO:0000256" key="1">
    <source>
        <dbReference type="ARBA" id="ARBA00004141"/>
    </source>
</evidence>
<evidence type="ECO:0000313" key="7">
    <source>
        <dbReference type="Proteomes" id="UP000023435"/>
    </source>
</evidence>
<dbReference type="Pfam" id="PF09685">
    <property type="entry name" value="MamF_MmsF"/>
    <property type="match status" value="1"/>
</dbReference>
<comment type="caution">
    <text evidence="6">The sequence shown here is derived from an EMBL/GenBank/DDBJ whole genome shotgun (WGS) entry which is preliminary data.</text>
</comment>
<feature type="transmembrane region" description="Helical" evidence="5">
    <location>
        <begin position="20"/>
        <end position="39"/>
    </location>
</feature>
<evidence type="ECO:0000256" key="3">
    <source>
        <dbReference type="ARBA" id="ARBA00022989"/>
    </source>
</evidence>
<dbReference type="EMBL" id="JAJA02000001">
    <property type="protein sequence ID" value="KWS03702.1"/>
    <property type="molecule type" value="Genomic_DNA"/>
</dbReference>
<keyword evidence="3 5" id="KW-1133">Transmembrane helix</keyword>
<keyword evidence="2 5" id="KW-0812">Transmembrane</keyword>
<sequence>MNDLNEQASGNSEDRTLAMITHLSAIILGFIVPLIIWLINKDKPEKEFLTDQAKEALNFTISLFIVYVVLMVLSFVTFGLAGLLSPVIWIVSVVFFIIAGLKAKDGVRYRYPLTLRLIP</sequence>
<proteinExistence type="predicted"/>
<reference evidence="6 7" key="1">
    <citation type="journal article" date="2014" name="Genome Announc.">
        <title>Draft Genome Sequence of Lysobacter capsici AZ78, a Bacterium Antagonistic to Plant-Pathogenic Oomycetes.</title>
        <authorList>
            <person name="Puopolo G."/>
            <person name="Sonego P."/>
            <person name="Engelen K."/>
            <person name="Pertot I."/>
        </authorList>
    </citation>
    <scope>NUCLEOTIDE SEQUENCE [LARGE SCALE GENOMIC DNA]</scope>
    <source>
        <strain evidence="6 7">AZ78</strain>
    </source>
</reference>
<evidence type="ECO:0000256" key="4">
    <source>
        <dbReference type="ARBA" id="ARBA00023136"/>
    </source>
</evidence>
<dbReference type="Proteomes" id="UP000023435">
    <property type="component" value="Unassembled WGS sequence"/>
</dbReference>
<feature type="transmembrane region" description="Helical" evidence="5">
    <location>
        <begin position="87"/>
        <end position="103"/>
    </location>
</feature>
<evidence type="ECO:0000256" key="5">
    <source>
        <dbReference type="SAM" id="Phobius"/>
    </source>
</evidence>
<protein>
    <recommendedName>
        <fullName evidence="8">Transmembrane protein</fullName>
    </recommendedName>
</protein>
<dbReference type="InterPro" id="IPR019109">
    <property type="entry name" value="MamF_MmsF"/>
</dbReference>
<organism evidence="6 7">
    <name type="scientific">Lysobacter capsici AZ78</name>
    <dbReference type="NCBI Taxonomy" id="1444315"/>
    <lineage>
        <taxon>Bacteria</taxon>
        <taxon>Pseudomonadati</taxon>
        <taxon>Pseudomonadota</taxon>
        <taxon>Gammaproteobacteria</taxon>
        <taxon>Lysobacterales</taxon>
        <taxon>Lysobacteraceae</taxon>
        <taxon>Lysobacter</taxon>
    </lineage>
</organism>
<accession>A0A108U6Z5</accession>
<dbReference type="RefSeq" id="WP_036113671.1">
    <property type="nucleotide sequence ID" value="NZ_JAJA02000001.1"/>
</dbReference>